<evidence type="ECO:0000256" key="5">
    <source>
        <dbReference type="ARBA" id="ARBA00022750"/>
    </source>
</evidence>
<dbReference type="InterPro" id="IPR037238">
    <property type="entry name" value="YbiA-like_sf"/>
</dbReference>
<dbReference type="GO" id="GO:0006508">
    <property type="term" value="P:proteolysis"/>
    <property type="evidence" value="ECO:0007669"/>
    <property type="project" value="UniProtKB-KW"/>
</dbReference>
<evidence type="ECO:0000256" key="3">
    <source>
        <dbReference type="ARBA" id="ARBA00022695"/>
    </source>
</evidence>
<dbReference type="EMBL" id="JAHWGI010000439">
    <property type="protein sequence ID" value="KAK3915442.1"/>
    <property type="molecule type" value="Genomic_DNA"/>
</dbReference>
<keyword evidence="2" id="KW-0808">Transferase</keyword>
<reference evidence="12" key="1">
    <citation type="submission" date="2021-07" db="EMBL/GenBank/DDBJ databases">
        <authorList>
            <person name="Catto M.A."/>
            <person name="Jacobson A."/>
            <person name="Kennedy G."/>
            <person name="Labadie P."/>
            <person name="Hunt B.G."/>
            <person name="Srinivasan R."/>
        </authorList>
    </citation>
    <scope>NUCLEOTIDE SEQUENCE</scope>
    <source>
        <strain evidence="12">PL_HMW_Pooled</strain>
        <tissue evidence="12">Head</tissue>
    </source>
</reference>
<feature type="region of interest" description="Disordered" evidence="9">
    <location>
        <begin position="505"/>
        <end position="557"/>
    </location>
</feature>
<evidence type="ECO:0000256" key="2">
    <source>
        <dbReference type="ARBA" id="ARBA00022679"/>
    </source>
</evidence>
<dbReference type="InterPro" id="IPR043502">
    <property type="entry name" value="DNA/RNA_pol_sf"/>
</dbReference>
<dbReference type="GO" id="GO:0004519">
    <property type="term" value="F:endonuclease activity"/>
    <property type="evidence" value="ECO:0007669"/>
    <property type="project" value="UniProtKB-KW"/>
</dbReference>
<dbReference type="PANTHER" id="PTHR33064:SF37">
    <property type="entry name" value="RIBONUCLEASE H"/>
    <property type="match status" value="1"/>
</dbReference>
<dbReference type="Proteomes" id="UP001219518">
    <property type="component" value="Unassembled WGS sequence"/>
</dbReference>
<dbReference type="AlphaFoldDB" id="A0AAE1LES1"/>
<dbReference type="Pfam" id="PF08719">
    <property type="entry name" value="NADAR"/>
    <property type="match status" value="1"/>
</dbReference>
<feature type="compositionally biased region" description="Low complexity" evidence="9">
    <location>
        <begin position="512"/>
        <end position="542"/>
    </location>
</feature>
<dbReference type="CDD" id="cd15457">
    <property type="entry name" value="NADAR"/>
    <property type="match status" value="1"/>
</dbReference>
<evidence type="ECO:0000313" key="13">
    <source>
        <dbReference type="Proteomes" id="UP001219518"/>
    </source>
</evidence>
<keyword evidence="7" id="KW-0378">Hydrolase</keyword>
<evidence type="ECO:0000259" key="11">
    <source>
        <dbReference type="Pfam" id="PF17917"/>
    </source>
</evidence>
<keyword evidence="1" id="KW-0645">Protease</keyword>
<evidence type="ECO:0000259" key="10">
    <source>
        <dbReference type="Pfam" id="PF08719"/>
    </source>
</evidence>
<comment type="caution">
    <text evidence="12">The sequence shown here is derived from an EMBL/GenBank/DDBJ whole genome shotgun (WGS) entry which is preliminary data.</text>
</comment>
<evidence type="ECO:0000256" key="4">
    <source>
        <dbReference type="ARBA" id="ARBA00022722"/>
    </source>
</evidence>
<feature type="domain" description="NADAR" evidence="10">
    <location>
        <begin position="351"/>
        <end position="460"/>
    </location>
</feature>
<dbReference type="Gene3D" id="1.10.357.40">
    <property type="entry name" value="YbiA-like"/>
    <property type="match status" value="2"/>
</dbReference>
<evidence type="ECO:0000313" key="12">
    <source>
        <dbReference type="EMBL" id="KAK3915442.1"/>
    </source>
</evidence>
<accession>A0AAE1LES1</accession>
<dbReference type="GO" id="GO:0003964">
    <property type="term" value="F:RNA-directed DNA polymerase activity"/>
    <property type="evidence" value="ECO:0007669"/>
    <property type="project" value="UniProtKB-KW"/>
</dbReference>
<evidence type="ECO:0000256" key="9">
    <source>
        <dbReference type="SAM" id="MobiDB-lite"/>
    </source>
</evidence>
<keyword evidence="5" id="KW-0064">Aspartyl protease</keyword>
<keyword evidence="3" id="KW-0548">Nucleotidyltransferase</keyword>
<name>A0AAE1LES1_9NEOP</name>
<evidence type="ECO:0000256" key="8">
    <source>
        <dbReference type="ARBA" id="ARBA00022918"/>
    </source>
</evidence>
<keyword evidence="13" id="KW-1185">Reference proteome</keyword>
<dbReference type="SUPFAM" id="SSF143990">
    <property type="entry name" value="YbiA-like"/>
    <property type="match status" value="2"/>
</dbReference>
<organism evidence="12 13">
    <name type="scientific">Frankliniella fusca</name>
    <dbReference type="NCBI Taxonomy" id="407009"/>
    <lineage>
        <taxon>Eukaryota</taxon>
        <taxon>Metazoa</taxon>
        <taxon>Ecdysozoa</taxon>
        <taxon>Arthropoda</taxon>
        <taxon>Hexapoda</taxon>
        <taxon>Insecta</taxon>
        <taxon>Pterygota</taxon>
        <taxon>Neoptera</taxon>
        <taxon>Paraneoptera</taxon>
        <taxon>Thysanoptera</taxon>
        <taxon>Terebrantia</taxon>
        <taxon>Thripoidea</taxon>
        <taxon>Thripidae</taxon>
        <taxon>Frankliniella</taxon>
    </lineage>
</organism>
<keyword evidence="6" id="KW-0255">Endonuclease</keyword>
<keyword evidence="8" id="KW-0695">RNA-directed DNA polymerase</keyword>
<dbReference type="GO" id="GO:0004190">
    <property type="term" value="F:aspartic-type endopeptidase activity"/>
    <property type="evidence" value="ECO:0007669"/>
    <property type="project" value="UniProtKB-KW"/>
</dbReference>
<reference evidence="12" key="2">
    <citation type="journal article" date="2023" name="BMC Genomics">
        <title>Pest status, molecular evolution, and epigenetic factors derived from the genome assembly of Frankliniella fusca, a thysanopteran phytovirus vector.</title>
        <authorList>
            <person name="Catto M.A."/>
            <person name="Labadie P.E."/>
            <person name="Jacobson A.L."/>
            <person name="Kennedy G.G."/>
            <person name="Srinivasan R."/>
            <person name="Hunt B.G."/>
        </authorList>
    </citation>
    <scope>NUCLEOTIDE SEQUENCE</scope>
    <source>
        <strain evidence="12">PL_HMW_Pooled</strain>
    </source>
</reference>
<dbReference type="Pfam" id="PF17917">
    <property type="entry name" value="RT_RNaseH"/>
    <property type="match status" value="1"/>
</dbReference>
<dbReference type="InterPro" id="IPR041373">
    <property type="entry name" value="RT_RNaseH"/>
</dbReference>
<evidence type="ECO:0000256" key="1">
    <source>
        <dbReference type="ARBA" id="ARBA00022670"/>
    </source>
</evidence>
<dbReference type="PANTHER" id="PTHR33064">
    <property type="entry name" value="POL PROTEIN"/>
    <property type="match status" value="1"/>
</dbReference>
<evidence type="ECO:0000256" key="7">
    <source>
        <dbReference type="ARBA" id="ARBA00022801"/>
    </source>
</evidence>
<dbReference type="InterPro" id="IPR012816">
    <property type="entry name" value="NADAR"/>
</dbReference>
<dbReference type="SUPFAM" id="SSF56672">
    <property type="entry name" value="DNA/RNA polymerases"/>
    <property type="match status" value="1"/>
</dbReference>
<gene>
    <name evidence="12" type="ORF">KUF71_000786</name>
</gene>
<proteinExistence type="predicted"/>
<protein>
    <submittedName>
        <fullName evidence="12">Retrovirus-related Pol polyprotein from transposon 412</fullName>
    </submittedName>
</protein>
<evidence type="ECO:0000256" key="6">
    <source>
        <dbReference type="ARBA" id="ARBA00022759"/>
    </source>
</evidence>
<dbReference type="InterPro" id="IPR051320">
    <property type="entry name" value="Viral_Replic_Matur_Polypro"/>
</dbReference>
<feature type="region of interest" description="Disordered" evidence="9">
    <location>
        <begin position="335"/>
        <end position="356"/>
    </location>
</feature>
<dbReference type="CDD" id="cd09274">
    <property type="entry name" value="RNase_HI_RT_Ty3"/>
    <property type="match status" value="1"/>
</dbReference>
<feature type="domain" description="Reverse transcriptase RNase H-like" evidence="11">
    <location>
        <begin position="167"/>
        <end position="269"/>
    </location>
</feature>
<sequence>MWAIIHLTIFFTIEMSEESKLLLGFTFEKRALRWARLPQGCSHSPQIAHIAMSTVHRNLPAIFYTTIPVLGLIITAGESVHPNPDRFKPLIALKNPKNCAELKSVICFFSYHRRYIYIFFFGIKMQRYHDMANEKIFFTWTQEDERERESMYQYLLSTATLSLFDETLPTKLWVGASKSAFGAMLTQRRDGWYKPVCYFSAPILGNKLAWSSCHKECFGLYEGVKYFENELRLVSHFTVVSDCTSLKYLLSMQSHKAPFDKFISYLSQFSFDFEFVSSENNNVPDALSRLPPPVHNRKNVVIPIDLITNIDNLAKRDKQFKVGLPAAGRPRVQERPEVLDDSCSPVDQYGRSRPSVEHTFQAAKADSLEEKDWIHGAPTPEDAKRLGKLVPLEDNWDDVKVQVMLKCLTSKFAEGTRERDLLAKTKNAELVENIFTMTLHKWRMGENVLGQTLMLVRSLINPCHTSRSTLDNDSGLALAVTTRSAVRNTENNTIIIRGNIPDTQQVHDTKTAASAAHAPALLPAPRRNTTDATETSQQQQQTHSGDPALAQPGLSSAVEPNPYKKRSMLLLPMAWGLGSMEVAATRSGGIRDAYQYALSTLHMRLGRLWSLENELVGIDWKDDSVLNADNVISNFSGNYLGFSNHYPLPILIDGKEYLSVQDALETNQFFLDPSFLGNTEESSNDETDNFTKFVKQLRLNFKRTLKKNALLFLRNCLTAKFSENSECKRLLLSTKDTKPLNLLGVELMAFHQNLVNQMINININIRTHFPFVVLKEIATRNDIHFENYVLALKLLIKFNP</sequence>
<keyword evidence="4" id="KW-0540">Nuclease</keyword>